<feature type="region of interest" description="Disordered" evidence="1">
    <location>
        <begin position="73"/>
        <end position="109"/>
    </location>
</feature>
<evidence type="ECO:0000313" key="3">
    <source>
        <dbReference type="Proteomes" id="UP000092444"/>
    </source>
</evidence>
<dbReference type="VEuPathDB" id="VectorBase:GMOY010498"/>
<sequence>MQESRIRKSDDIAICYHGDVQCRNLNLGQRILTTLAYLSRIEYEACDLTAKENNNNFKIVMCCHNSHKVATDGGNGSGNGSSGAGGDGSDVGDSDGGGGGGGGDGGGIV</sequence>
<organism evidence="2 3">
    <name type="scientific">Glossina morsitans morsitans</name>
    <name type="common">Savannah tsetse fly</name>
    <dbReference type="NCBI Taxonomy" id="37546"/>
    <lineage>
        <taxon>Eukaryota</taxon>
        <taxon>Metazoa</taxon>
        <taxon>Ecdysozoa</taxon>
        <taxon>Arthropoda</taxon>
        <taxon>Hexapoda</taxon>
        <taxon>Insecta</taxon>
        <taxon>Pterygota</taxon>
        <taxon>Neoptera</taxon>
        <taxon>Endopterygota</taxon>
        <taxon>Diptera</taxon>
        <taxon>Brachycera</taxon>
        <taxon>Muscomorpha</taxon>
        <taxon>Hippoboscoidea</taxon>
        <taxon>Glossinidae</taxon>
        <taxon>Glossina</taxon>
    </lineage>
</organism>
<evidence type="ECO:0000313" key="2">
    <source>
        <dbReference type="EnsemblMetazoa" id="GMOY010498-PA"/>
    </source>
</evidence>
<dbReference type="AlphaFoldDB" id="A0A1B0GB14"/>
<reference evidence="2" key="1">
    <citation type="submission" date="2020-05" db="UniProtKB">
        <authorList>
            <consortium name="EnsemblMetazoa"/>
        </authorList>
    </citation>
    <scope>IDENTIFICATION</scope>
    <source>
        <strain evidence="2">Yale</strain>
    </source>
</reference>
<accession>A0A1B0GB14</accession>
<keyword evidence="3" id="KW-1185">Reference proteome</keyword>
<name>A0A1B0GB14_GLOMM</name>
<dbReference type="EnsemblMetazoa" id="GMOY010498-RA">
    <property type="protein sequence ID" value="GMOY010498-PA"/>
    <property type="gene ID" value="GMOY010498"/>
</dbReference>
<proteinExistence type="predicted"/>
<evidence type="ECO:0000256" key="1">
    <source>
        <dbReference type="SAM" id="MobiDB-lite"/>
    </source>
</evidence>
<protein>
    <submittedName>
        <fullName evidence="2">Uncharacterized protein</fullName>
    </submittedName>
</protein>
<dbReference type="Proteomes" id="UP000092444">
    <property type="component" value="Unassembled WGS sequence"/>
</dbReference>
<dbReference type="EMBL" id="CCAG010006523">
    <property type="status" value="NOT_ANNOTATED_CDS"/>
    <property type="molecule type" value="Genomic_DNA"/>
</dbReference>